<dbReference type="Proteomes" id="UP001203761">
    <property type="component" value="Unassembled WGS sequence"/>
</dbReference>
<accession>A0ABT0R3I8</accession>
<feature type="compositionally biased region" description="Pro residues" evidence="5">
    <location>
        <begin position="265"/>
        <end position="274"/>
    </location>
</feature>
<dbReference type="PANTHER" id="PTHR18896:SF76">
    <property type="entry name" value="PHOSPHOLIPASE"/>
    <property type="match status" value="1"/>
</dbReference>
<dbReference type="InterPro" id="IPR001736">
    <property type="entry name" value="PLipase_D/transphosphatidylase"/>
</dbReference>
<reference evidence="7" key="1">
    <citation type="submission" date="2022-02" db="EMBL/GenBank/DDBJ databases">
        <authorList>
            <person name="Lee M."/>
            <person name="Kim S.-J."/>
            <person name="Jung M.-Y."/>
        </authorList>
    </citation>
    <scope>NUCLEOTIDE SEQUENCE</scope>
    <source>
        <strain evidence="7">JHP9</strain>
    </source>
</reference>
<keyword evidence="2" id="KW-0677">Repeat</keyword>
<feature type="domain" description="PLD phosphodiesterase" evidence="6">
    <location>
        <begin position="404"/>
        <end position="431"/>
    </location>
</feature>
<comment type="caution">
    <text evidence="7">The sequence shown here is derived from an EMBL/GenBank/DDBJ whole genome shotgun (WGS) entry which is preliminary data.</text>
</comment>
<evidence type="ECO:0000256" key="1">
    <source>
        <dbReference type="ARBA" id="ARBA00000798"/>
    </source>
</evidence>
<dbReference type="InterPro" id="IPR015679">
    <property type="entry name" value="PLipase_D_fam"/>
</dbReference>
<evidence type="ECO:0000256" key="2">
    <source>
        <dbReference type="ARBA" id="ARBA00022737"/>
    </source>
</evidence>
<gene>
    <name evidence="7" type="ORF">Bequi_13215</name>
</gene>
<dbReference type="EMBL" id="JAKNCJ010000011">
    <property type="protein sequence ID" value="MCL6424325.1"/>
    <property type="molecule type" value="Genomic_DNA"/>
</dbReference>
<evidence type="ECO:0000313" key="7">
    <source>
        <dbReference type="EMBL" id="MCL6424325.1"/>
    </source>
</evidence>
<dbReference type="SUPFAM" id="SSF56024">
    <property type="entry name" value="Phospholipase D/nuclease"/>
    <property type="match status" value="2"/>
</dbReference>
<dbReference type="PROSITE" id="PS50035">
    <property type="entry name" value="PLD"/>
    <property type="match status" value="1"/>
</dbReference>
<protein>
    <submittedName>
        <fullName evidence="7">Phospholipase D family protein</fullName>
    </submittedName>
</protein>
<keyword evidence="8" id="KW-1185">Reference proteome</keyword>
<keyword evidence="3" id="KW-0378">Hydrolase</keyword>
<dbReference type="RefSeq" id="WP_249738403.1">
    <property type="nucleotide sequence ID" value="NZ_JAKNCJ010000011.1"/>
</dbReference>
<name>A0ABT0R3I8_9MICO</name>
<evidence type="ECO:0000256" key="5">
    <source>
        <dbReference type="SAM" id="MobiDB-lite"/>
    </source>
</evidence>
<dbReference type="CDD" id="cd09105">
    <property type="entry name" value="PLDc_vPLD1_2_like_2"/>
    <property type="match status" value="1"/>
</dbReference>
<dbReference type="PANTHER" id="PTHR18896">
    <property type="entry name" value="PHOSPHOLIPASE D"/>
    <property type="match status" value="1"/>
</dbReference>
<proteinExistence type="predicted"/>
<feature type="region of interest" description="Disordered" evidence="5">
    <location>
        <begin position="257"/>
        <end position="285"/>
    </location>
</feature>
<evidence type="ECO:0000259" key="6">
    <source>
        <dbReference type="PROSITE" id="PS50035"/>
    </source>
</evidence>
<evidence type="ECO:0000313" key="8">
    <source>
        <dbReference type="Proteomes" id="UP001203761"/>
    </source>
</evidence>
<evidence type="ECO:0000256" key="3">
    <source>
        <dbReference type="ARBA" id="ARBA00022801"/>
    </source>
</evidence>
<evidence type="ECO:0000256" key="4">
    <source>
        <dbReference type="ARBA" id="ARBA00023098"/>
    </source>
</evidence>
<feature type="region of interest" description="Disordered" evidence="5">
    <location>
        <begin position="1"/>
        <end position="24"/>
    </location>
</feature>
<sequence length="561" mass="61653">MTATTGKTAATGPAGSAGPTGSTAADWFLSTEERGNPFTRLAHRRGGAAWSGGNSATLHVHGAEYFARLRELVEAQRAGDLLLFTDWRGDPDEQLGEDGLTILEMLTSAARRGVLVRGLFWRSHLDALHYSEKENRTIAEGVRAAGGQVILDQRVLPLGSHHQKFVVLRHPGAPERDAAFVGGIDLCHTRRDDAEHRGDPQTVGMGAIWGKTPAWHDLMVEVRGPAVGDVEATFRERWEDPTPPTLEPVSRFLSPLHRGDAAPDSLPPQLPDPDPSARQESGRANSLDVQILRTFPRRRPRYPFAPDGERSVARAYDKAVRRAHRMIYLEDQYVWSREVVDCFAAALRAQPELLLVIVLSTYTTADTALANASGMGSRAEALELLHDAGGDRVGVYGIENHEGTPVYVHSKLSVVDDVWMTVGSDNINLRSWTYDSELTCAILDPEADGREPRALRHDGDPARRFPREARLELAREHLDRAAGDDADLVDPAGMFAACRESAARLDAWYAGGKAGPRPAGRLRTYSLPELVRRDRMTGRLLQRLASDPDGRPRALRGTARF</sequence>
<organism evidence="7 8">
    <name type="scientific">Brachybacterium equifaecis</name>
    <dbReference type="NCBI Taxonomy" id="2910770"/>
    <lineage>
        <taxon>Bacteria</taxon>
        <taxon>Bacillati</taxon>
        <taxon>Actinomycetota</taxon>
        <taxon>Actinomycetes</taxon>
        <taxon>Micrococcales</taxon>
        <taxon>Dermabacteraceae</taxon>
        <taxon>Brachybacterium</taxon>
    </lineage>
</organism>
<dbReference type="Gene3D" id="3.30.870.10">
    <property type="entry name" value="Endonuclease Chain A"/>
    <property type="match status" value="2"/>
</dbReference>
<keyword evidence="4" id="KW-0443">Lipid metabolism</keyword>
<comment type="catalytic activity">
    <reaction evidence="1">
        <text>a 1,2-diacyl-sn-glycero-3-phosphocholine + H2O = a 1,2-diacyl-sn-glycero-3-phosphate + choline + H(+)</text>
        <dbReference type="Rhea" id="RHEA:14445"/>
        <dbReference type="ChEBI" id="CHEBI:15354"/>
        <dbReference type="ChEBI" id="CHEBI:15377"/>
        <dbReference type="ChEBI" id="CHEBI:15378"/>
        <dbReference type="ChEBI" id="CHEBI:57643"/>
        <dbReference type="ChEBI" id="CHEBI:58608"/>
        <dbReference type="EC" id="3.1.4.4"/>
    </reaction>
</comment>